<feature type="domain" description="Ig-like" evidence="4">
    <location>
        <begin position="23"/>
        <end position="130"/>
    </location>
</feature>
<dbReference type="SUPFAM" id="SSF48726">
    <property type="entry name" value="Immunoglobulin"/>
    <property type="match status" value="2"/>
</dbReference>
<name>A0ABR4QG60_9CEST</name>
<sequence length="676" mass="74719">MPAGCTPINLLIILVTVVASIEPFRVVPQNLTVEFGTNVYQACQPAIRPDFINWYVNDRLVGGCLLQSVSITSKISDPRYKIYMSQEDEEGGIPVCYLVVQRLEEKDSGVWTCKSSHPDSNIYEVSAKVLVHDKTMRLKVFLQNGTKLRDKDTVQAICSAKGVRRPPNLRLMFGGEPVKTTSPTKVVEENGEYNTTISGGILLDWRSHLRLLTCHADVGDFKSVQQTFLVIHLSTTRNGKKEQNPYARPIYPLGACGDTPDKLDAFFGIASTEKTQNHLENKSPLSSPSPTPSSLNNLLLPVPGEFILYVDESADVIVITCEVSIPSKDHSVHLLCPLVPETRLCFENCRRVCSLPDCTDKPKLFTVECVEDLFVRDMHNIWKFRYIVDRREAAVEGTWNCFHAGKSTETVNVTATPTTTAEPIRRSTSVGLGVEGTLSPWLESFIGQPNLHQMTGGKHRGNNNASMTTKQPQGNKKNTSFDKAVVMVLVIFLAVSISINIVYVFISYCKKEKSVSEVRLCGLKENPTMTPSTPMVIPQEDRISGASPWKGSQIFAVPPSAISPPFPAHQLQPPAFLHPSNERNVTSNEINGSGLCVLHSTSLQTPTLPEINSFTTLRPPNSSIRVAFAVYGYVSTLYSTVQNDNSSTCENLQSLTPFCPSNNIHKRKTKSMPPPH</sequence>
<accession>A0ABR4QG60</accession>
<organism evidence="5 6">
    <name type="scientific">Taenia crassiceps</name>
    <dbReference type="NCBI Taxonomy" id="6207"/>
    <lineage>
        <taxon>Eukaryota</taxon>
        <taxon>Metazoa</taxon>
        <taxon>Spiralia</taxon>
        <taxon>Lophotrochozoa</taxon>
        <taxon>Platyhelminthes</taxon>
        <taxon>Cestoda</taxon>
        <taxon>Eucestoda</taxon>
        <taxon>Cyclophyllidea</taxon>
        <taxon>Taeniidae</taxon>
        <taxon>Taenia</taxon>
    </lineage>
</organism>
<evidence type="ECO:0000313" key="6">
    <source>
        <dbReference type="Proteomes" id="UP001651158"/>
    </source>
</evidence>
<reference evidence="5 6" key="1">
    <citation type="journal article" date="2022" name="Front. Cell. Infect. Microbiol.">
        <title>The Genomes of Two Strains of Taenia crassiceps the Animal Model for the Study of Human Cysticercosis.</title>
        <authorList>
            <person name="Bobes R.J."/>
            <person name="Estrada K."/>
            <person name="Rios-Valencia D.G."/>
            <person name="Calderon-Gallegos A."/>
            <person name="de la Torre P."/>
            <person name="Carrero J.C."/>
            <person name="Sanchez-Flores A."/>
            <person name="Laclette J.P."/>
        </authorList>
    </citation>
    <scope>NUCLEOTIDE SEQUENCE [LARGE SCALE GENOMIC DNA]</scope>
    <source>
        <strain evidence="5">WFUcys</strain>
    </source>
</reference>
<dbReference type="InterPro" id="IPR007110">
    <property type="entry name" value="Ig-like_dom"/>
</dbReference>
<feature type="transmembrane region" description="Helical" evidence="2">
    <location>
        <begin position="484"/>
        <end position="506"/>
    </location>
</feature>
<proteinExistence type="predicted"/>
<dbReference type="Proteomes" id="UP001651158">
    <property type="component" value="Unassembled WGS sequence"/>
</dbReference>
<dbReference type="InterPro" id="IPR013783">
    <property type="entry name" value="Ig-like_fold"/>
</dbReference>
<comment type="caution">
    <text evidence="5">The sequence shown here is derived from an EMBL/GenBank/DDBJ whole genome shotgun (WGS) entry which is preliminary data.</text>
</comment>
<dbReference type="EMBL" id="JAKROA010000003">
    <property type="protein sequence ID" value="KAL5108521.1"/>
    <property type="molecule type" value="Genomic_DNA"/>
</dbReference>
<evidence type="ECO:0000256" key="3">
    <source>
        <dbReference type="SAM" id="SignalP"/>
    </source>
</evidence>
<gene>
    <name evidence="5" type="ORF">TcWFU_001680</name>
</gene>
<dbReference type="PROSITE" id="PS50835">
    <property type="entry name" value="IG_LIKE"/>
    <property type="match status" value="1"/>
</dbReference>
<dbReference type="InterPro" id="IPR036179">
    <property type="entry name" value="Ig-like_dom_sf"/>
</dbReference>
<keyword evidence="2" id="KW-0812">Transmembrane</keyword>
<keyword evidence="6" id="KW-1185">Reference proteome</keyword>
<evidence type="ECO:0000256" key="1">
    <source>
        <dbReference type="SAM" id="MobiDB-lite"/>
    </source>
</evidence>
<evidence type="ECO:0000256" key="2">
    <source>
        <dbReference type="SAM" id="Phobius"/>
    </source>
</evidence>
<keyword evidence="3" id="KW-0732">Signal</keyword>
<evidence type="ECO:0000313" key="5">
    <source>
        <dbReference type="EMBL" id="KAL5108521.1"/>
    </source>
</evidence>
<feature type="chain" id="PRO_5045753043" description="Ig-like domain-containing protein" evidence="3">
    <location>
        <begin position="21"/>
        <end position="676"/>
    </location>
</feature>
<feature type="signal peptide" evidence="3">
    <location>
        <begin position="1"/>
        <end position="20"/>
    </location>
</feature>
<evidence type="ECO:0000259" key="4">
    <source>
        <dbReference type="PROSITE" id="PS50835"/>
    </source>
</evidence>
<feature type="region of interest" description="Disordered" evidence="1">
    <location>
        <begin position="458"/>
        <end position="477"/>
    </location>
</feature>
<keyword evidence="2" id="KW-0472">Membrane</keyword>
<dbReference type="Gene3D" id="2.60.40.10">
    <property type="entry name" value="Immunoglobulins"/>
    <property type="match status" value="1"/>
</dbReference>
<feature type="compositionally biased region" description="Polar residues" evidence="1">
    <location>
        <begin position="462"/>
        <end position="477"/>
    </location>
</feature>
<keyword evidence="2" id="KW-1133">Transmembrane helix</keyword>
<protein>
    <recommendedName>
        <fullName evidence="4">Ig-like domain-containing protein</fullName>
    </recommendedName>
</protein>